<feature type="domain" description="Aminotransferase class I/classII large" evidence="6">
    <location>
        <begin position="93"/>
        <end position="511"/>
    </location>
</feature>
<comment type="similarity">
    <text evidence="2">Belongs to the class-I pyridoxal-phosphate-dependent aminotransferase family.</text>
</comment>
<dbReference type="EMBL" id="JAFIMR010000006">
    <property type="protein sequence ID" value="KAI1877366.1"/>
    <property type="molecule type" value="Genomic_DNA"/>
</dbReference>
<comment type="caution">
    <text evidence="7">The sequence shown here is derived from an EMBL/GenBank/DDBJ whole genome shotgun (WGS) entry which is preliminary data.</text>
</comment>
<evidence type="ECO:0000256" key="2">
    <source>
        <dbReference type="ARBA" id="ARBA00007441"/>
    </source>
</evidence>
<dbReference type="InterPro" id="IPR050859">
    <property type="entry name" value="Class-I_PLP-dep_aminotransf"/>
</dbReference>
<evidence type="ECO:0000313" key="8">
    <source>
        <dbReference type="Proteomes" id="UP000829685"/>
    </source>
</evidence>
<dbReference type="PANTHER" id="PTHR42790:SF21">
    <property type="entry name" value="AROMATIC_AMINOADIPATE AMINOTRANSFERASE 1"/>
    <property type="match status" value="1"/>
</dbReference>
<evidence type="ECO:0000259" key="6">
    <source>
        <dbReference type="Pfam" id="PF00155"/>
    </source>
</evidence>
<accession>A0A9P9WS30</accession>
<dbReference type="SUPFAM" id="SSF53383">
    <property type="entry name" value="PLP-dependent transferases"/>
    <property type="match status" value="1"/>
</dbReference>
<keyword evidence="4" id="KW-0808">Transferase</keyword>
<dbReference type="Proteomes" id="UP000829685">
    <property type="component" value="Unassembled WGS sequence"/>
</dbReference>
<dbReference type="CDD" id="cd00609">
    <property type="entry name" value="AAT_like"/>
    <property type="match status" value="1"/>
</dbReference>
<keyword evidence="5" id="KW-0663">Pyridoxal phosphate</keyword>
<sequence length="522" mass="58155">MGNAAIGCEADQELPDAIDLTHHLNVLSRSRHPSPLKDIIKFMGYDGMISLAGGLPHPSLFPIHDASFTVSDPGGSDSQSTIKLDNKGASSQLLSAFLQYGNCTGNGELRKWCLDFTRKIHKPAYKDYEIILHPGNTNAWSKVVGLLCEKGDYILCESYTYPSSQALWIPNGNLAAPIAMDEEGILDTALEEALATWEHVHPGTKRPHVLYLVSVGSNPTGVTMGTERRCRIYDICVKYDIIIVEDDPYYFIQYPDLSSTAESEPYRLLPNDDFVSSLVPSFLRFDRQGRVIRLESFSKTLAPGLRLGYFVANPRFTERLLRATEVETQDPSGLSQAVVLALLERWTTDGYVSWLQSLRLEYQRRRDCMVAAIRDNLDLVPASEFPDLRAQGLVAAVRAAEGSARIPVFSFVTPTGGMFIWTKFYFSQNPQYQALKRQGAESDPEQAFASMLWAQFAEELVLLTPGSYYHPWQGPDKTSTSARGADPDTSHFRLTFAMTTKEDMELGIKRLAGVIQKSWGAV</sequence>
<dbReference type="Gene3D" id="3.40.640.10">
    <property type="entry name" value="Type I PLP-dependent aspartate aminotransferase-like (Major domain)"/>
    <property type="match status" value="1"/>
</dbReference>
<dbReference type="AlphaFoldDB" id="A0A9P9WS30"/>
<comment type="cofactor">
    <cofactor evidence="1">
        <name>pyridoxal 5'-phosphate</name>
        <dbReference type="ChEBI" id="CHEBI:597326"/>
    </cofactor>
</comment>
<dbReference type="Pfam" id="PF00155">
    <property type="entry name" value="Aminotran_1_2"/>
    <property type="match status" value="1"/>
</dbReference>
<evidence type="ECO:0000256" key="3">
    <source>
        <dbReference type="ARBA" id="ARBA00022576"/>
    </source>
</evidence>
<organism evidence="7 8">
    <name type="scientific">Neoarthrinium moseri</name>
    <dbReference type="NCBI Taxonomy" id="1658444"/>
    <lineage>
        <taxon>Eukaryota</taxon>
        <taxon>Fungi</taxon>
        <taxon>Dikarya</taxon>
        <taxon>Ascomycota</taxon>
        <taxon>Pezizomycotina</taxon>
        <taxon>Sordariomycetes</taxon>
        <taxon>Xylariomycetidae</taxon>
        <taxon>Amphisphaeriales</taxon>
        <taxon>Apiosporaceae</taxon>
        <taxon>Neoarthrinium</taxon>
    </lineage>
</organism>
<evidence type="ECO:0000256" key="1">
    <source>
        <dbReference type="ARBA" id="ARBA00001933"/>
    </source>
</evidence>
<evidence type="ECO:0000256" key="4">
    <source>
        <dbReference type="ARBA" id="ARBA00022679"/>
    </source>
</evidence>
<proteinExistence type="inferred from homology"/>
<evidence type="ECO:0000313" key="7">
    <source>
        <dbReference type="EMBL" id="KAI1877366.1"/>
    </source>
</evidence>
<dbReference type="InterPro" id="IPR015424">
    <property type="entry name" value="PyrdxlP-dep_Trfase"/>
</dbReference>
<keyword evidence="8" id="KW-1185">Reference proteome</keyword>
<dbReference type="GO" id="GO:0006571">
    <property type="term" value="P:tyrosine biosynthetic process"/>
    <property type="evidence" value="ECO:0007669"/>
    <property type="project" value="TreeGrafter"/>
</dbReference>
<evidence type="ECO:0000256" key="5">
    <source>
        <dbReference type="ARBA" id="ARBA00022898"/>
    </source>
</evidence>
<name>A0A9P9WS30_9PEZI</name>
<dbReference type="GO" id="GO:0009074">
    <property type="term" value="P:aromatic amino acid family catabolic process"/>
    <property type="evidence" value="ECO:0007669"/>
    <property type="project" value="TreeGrafter"/>
</dbReference>
<dbReference type="GO" id="GO:0019878">
    <property type="term" value="P:lysine biosynthetic process via aminoadipic acid"/>
    <property type="evidence" value="ECO:0007669"/>
    <property type="project" value="TreeGrafter"/>
</dbReference>
<keyword evidence="3" id="KW-0032">Aminotransferase</keyword>
<dbReference type="GO" id="GO:0030170">
    <property type="term" value="F:pyridoxal phosphate binding"/>
    <property type="evidence" value="ECO:0007669"/>
    <property type="project" value="InterPro"/>
</dbReference>
<dbReference type="GO" id="GO:0008793">
    <property type="term" value="F:aromatic-amino-acid transaminase activity"/>
    <property type="evidence" value="ECO:0007669"/>
    <property type="project" value="TreeGrafter"/>
</dbReference>
<dbReference type="InterPro" id="IPR004839">
    <property type="entry name" value="Aminotransferase_I/II_large"/>
</dbReference>
<dbReference type="PANTHER" id="PTHR42790">
    <property type="entry name" value="AMINOTRANSFERASE"/>
    <property type="match status" value="1"/>
</dbReference>
<dbReference type="InterPro" id="IPR015421">
    <property type="entry name" value="PyrdxlP-dep_Trfase_major"/>
</dbReference>
<dbReference type="GO" id="GO:0047536">
    <property type="term" value="F:2-aminoadipate transaminase activity"/>
    <property type="evidence" value="ECO:0007669"/>
    <property type="project" value="TreeGrafter"/>
</dbReference>
<reference evidence="7" key="1">
    <citation type="submission" date="2021-03" db="EMBL/GenBank/DDBJ databases">
        <title>Revisited historic fungal species revealed as producer of novel bioactive compounds through whole genome sequencing and comparative genomics.</title>
        <authorList>
            <person name="Vignolle G.A."/>
            <person name="Hochenegger N."/>
            <person name="Mach R.L."/>
            <person name="Mach-Aigner A.R."/>
            <person name="Javad Rahimi M."/>
            <person name="Salim K.A."/>
            <person name="Chan C.M."/>
            <person name="Lim L.B.L."/>
            <person name="Cai F."/>
            <person name="Druzhinina I.S."/>
            <person name="U'Ren J.M."/>
            <person name="Derntl C."/>
        </authorList>
    </citation>
    <scope>NUCLEOTIDE SEQUENCE</scope>
    <source>
        <strain evidence="7">TUCIM 5799</strain>
    </source>
</reference>
<protein>
    <recommendedName>
        <fullName evidence="6">Aminotransferase class I/classII large domain-containing protein</fullName>
    </recommendedName>
</protein>
<gene>
    <name evidence="7" type="ORF">JX265_003374</name>
</gene>